<evidence type="ECO:0000313" key="1">
    <source>
        <dbReference type="EMBL" id="KAK7928986.1"/>
    </source>
</evidence>
<protein>
    <submittedName>
        <fullName evidence="1">Uncharacterized protein</fullName>
    </submittedName>
</protein>
<accession>A0AAW0PJM1</accession>
<comment type="caution">
    <text evidence="1">The sequence shown here is derived from an EMBL/GenBank/DDBJ whole genome shotgun (WGS) entry which is preliminary data.</text>
</comment>
<dbReference type="Proteomes" id="UP001460270">
    <property type="component" value="Unassembled WGS sequence"/>
</dbReference>
<dbReference type="SUPFAM" id="SSF56672">
    <property type="entry name" value="DNA/RNA polymerases"/>
    <property type="match status" value="1"/>
</dbReference>
<reference evidence="2" key="1">
    <citation type="submission" date="2024-04" db="EMBL/GenBank/DDBJ databases">
        <title>Salinicola lusitanus LLJ914,a marine bacterium isolated from the Okinawa Trough.</title>
        <authorList>
            <person name="Li J."/>
        </authorList>
    </citation>
    <scope>NUCLEOTIDE SEQUENCE [LARGE SCALE GENOMIC DNA]</scope>
</reference>
<keyword evidence="2" id="KW-1185">Reference proteome</keyword>
<dbReference type="AlphaFoldDB" id="A0AAW0PJM1"/>
<dbReference type="CDD" id="cd01644">
    <property type="entry name" value="RT_pepA17"/>
    <property type="match status" value="1"/>
</dbReference>
<proteinExistence type="predicted"/>
<dbReference type="EMBL" id="JBBPFD010000004">
    <property type="protein sequence ID" value="KAK7928986.1"/>
    <property type="molecule type" value="Genomic_DNA"/>
</dbReference>
<sequence>MAERCRKAFTNGNIKIGKTPPSQLLDPNGHAELPVILMLMEVTANAGQKIGTLIDLASDTNYITHKAADRLRLRSEQVTLMLYGVGGMTLSVKTKDEIAKVHKEVEPKKLHSFFPDVQVEDLQRPREIELLISHREGRLAPQREKVVGILCYGTVRLAKQLVVPTQISLSMWKSRHITPKPTLPDQCVLRLCGNCQPGGKEMTLAEERELEVIKDGLTYVKGDAHVNTPHWDAKYPWTQDPASLPNNKDAVKATFLRTERQLDREPEWKAAYTAQVHEMVERRAAIKLTKEMRSNWKGPVWYVSHLVAPNPHSVTTPVRLVWNSSQKFRGQSMNDILLKGPDVLNPIRAVLLRFRQGVHAALGDIKKMYNSVWLEDREMHLHRFLWRDRPEDDIEEYAITRVNIGDRPAGCIAQLAMRETAKLPEFAQMEEERRVLEEDSYVDDILTSHNNLRSLVEITNGVEVILKAGGFLLKPWVWSGQSGRQKSPECVKAENTSKTIILPNQMRDEDNKALGVGYETSEDKLYMLTSINFSKKKKKMRLGKNLSKEEIREGTPNPLSRRELLSQVAGLYDPIGLVTPLKQRGAILVRKAFQETGGGKMTQETWDKPLSESLREEAIKLFEEYAELSQVKFHRSITPPDWKSAPTAITFSDGSDKTYGAVLYLRWISAQGAEVRLVEAKAKLTPLDQKGEAVKAEVCGAVFATRLRKYFERHSRMQVERWFHLVDSQTVLGAIQRDSYGYQTFFANRIGEIQKSAPVEDWWWISGDLNIADIITRGCSASELKEGSTWQGGPDFLKLPVEDWP</sequence>
<organism evidence="1 2">
    <name type="scientific">Mugilogobius chulae</name>
    <name type="common">yellowstripe goby</name>
    <dbReference type="NCBI Taxonomy" id="88201"/>
    <lineage>
        <taxon>Eukaryota</taxon>
        <taxon>Metazoa</taxon>
        <taxon>Chordata</taxon>
        <taxon>Craniata</taxon>
        <taxon>Vertebrata</taxon>
        <taxon>Euteleostomi</taxon>
        <taxon>Actinopterygii</taxon>
        <taxon>Neopterygii</taxon>
        <taxon>Teleostei</taxon>
        <taxon>Neoteleostei</taxon>
        <taxon>Acanthomorphata</taxon>
        <taxon>Gobiaria</taxon>
        <taxon>Gobiiformes</taxon>
        <taxon>Gobioidei</taxon>
        <taxon>Gobiidae</taxon>
        <taxon>Gobionellinae</taxon>
        <taxon>Mugilogobius</taxon>
    </lineage>
</organism>
<dbReference type="InterPro" id="IPR043502">
    <property type="entry name" value="DNA/RNA_pol_sf"/>
</dbReference>
<dbReference type="InterPro" id="IPR008042">
    <property type="entry name" value="Retrotrans_Pao"/>
</dbReference>
<dbReference type="PANTHER" id="PTHR22955">
    <property type="entry name" value="RETROTRANSPOSON"/>
    <property type="match status" value="1"/>
</dbReference>
<name>A0AAW0PJM1_9GOBI</name>
<dbReference type="PANTHER" id="PTHR22955:SF67">
    <property type="entry name" value="ASPARTIC PUTATIVE DOMAIN-CONTAINING PROTEIN-RELATED"/>
    <property type="match status" value="1"/>
</dbReference>
<gene>
    <name evidence="1" type="ORF">WMY93_005381</name>
</gene>
<dbReference type="Pfam" id="PF05380">
    <property type="entry name" value="Peptidase_A17"/>
    <property type="match status" value="1"/>
</dbReference>
<evidence type="ECO:0000313" key="2">
    <source>
        <dbReference type="Proteomes" id="UP001460270"/>
    </source>
</evidence>